<organism evidence="2 3">
    <name type="scientific">Elasticomyces elasticus</name>
    <dbReference type="NCBI Taxonomy" id="574655"/>
    <lineage>
        <taxon>Eukaryota</taxon>
        <taxon>Fungi</taxon>
        <taxon>Dikarya</taxon>
        <taxon>Ascomycota</taxon>
        <taxon>Pezizomycotina</taxon>
        <taxon>Dothideomycetes</taxon>
        <taxon>Dothideomycetidae</taxon>
        <taxon>Mycosphaerellales</taxon>
        <taxon>Teratosphaeriaceae</taxon>
        <taxon>Elasticomyces</taxon>
    </lineage>
</organism>
<proteinExistence type="predicted"/>
<gene>
    <name evidence="2" type="ORF">LTR97_011902</name>
</gene>
<reference evidence="2" key="1">
    <citation type="submission" date="2023-08" db="EMBL/GenBank/DDBJ databases">
        <title>Black Yeasts Isolated from many extreme environments.</title>
        <authorList>
            <person name="Coleine C."/>
            <person name="Stajich J.E."/>
            <person name="Selbmann L."/>
        </authorList>
    </citation>
    <scope>NUCLEOTIDE SEQUENCE</scope>
    <source>
        <strain evidence="2">CCFEE 5810</strain>
    </source>
</reference>
<comment type="caution">
    <text evidence="2">The sequence shown here is derived from an EMBL/GenBank/DDBJ whole genome shotgun (WGS) entry which is preliminary data.</text>
</comment>
<feature type="region of interest" description="Disordered" evidence="1">
    <location>
        <begin position="273"/>
        <end position="292"/>
    </location>
</feature>
<protein>
    <submittedName>
        <fullName evidence="2">Uncharacterized protein</fullName>
    </submittedName>
</protein>
<dbReference type="AlphaFoldDB" id="A0AAN7VXC5"/>
<dbReference type="Proteomes" id="UP001310594">
    <property type="component" value="Unassembled WGS sequence"/>
</dbReference>
<evidence type="ECO:0000313" key="2">
    <source>
        <dbReference type="EMBL" id="KAK5690741.1"/>
    </source>
</evidence>
<evidence type="ECO:0000313" key="3">
    <source>
        <dbReference type="Proteomes" id="UP001310594"/>
    </source>
</evidence>
<accession>A0AAN7VXC5</accession>
<feature type="region of interest" description="Disordered" evidence="1">
    <location>
        <begin position="310"/>
        <end position="353"/>
    </location>
</feature>
<name>A0AAN7VXC5_9PEZI</name>
<feature type="region of interest" description="Disordered" evidence="1">
    <location>
        <begin position="1"/>
        <end position="93"/>
    </location>
</feature>
<dbReference type="EMBL" id="JAVRQU010000023">
    <property type="protein sequence ID" value="KAK5690741.1"/>
    <property type="molecule type" value="Genomic_DNA"/>
</dbReference>
<feature type="compositionally biased region" description="Basic and acidic residues" evidence="1">
    <location>
        <begin position="69"/>
        <end position="80"/>
    </location>
</feature>
<evidence type="ECO:0000256" key="1">
    <source>
        <dbReference type="SAM" id="MobiDB-lite"/>
    </source>
</evidence>
<feature type="compositionally biased region" description="Basic and acidic residues" evidence="1">
    <location>
        <begin position="310"/>
        <end position="335"/>
    </location>
</feature>
<sequence length="790" mass="88201">MPHARPFSTSSASHDNPPASNPRTRRAQLRRALDSTTDMADRPRTSLLSPISRRRQRSRSAQSDDEEPPREFALPRERYAPRPSKRRRIDADEATQKLAPIKYGHYGQVEPGRLRLALVSCDGGEHPDPRSPSLYLGAKNILEHNKSVYCSSRPGSNIILRHADEQTPFVLEKLHIVGPEHGFTAPVREGTVHVAMTLAELQCYLPPIWAQRSDFNRSFTPPVRGARTLRRTDSTIERFLRESPEPMIPTSDNFDDQVAQLMREEVSRWNRHRNALPAGHVPPRGARAGSPERLTLTDALRDAEVNRALLERHGREEDPAFRSDGEDDGEPRCELDSDTESSADPALSRSMGVADERLPITIVSSDEDVGPEEASTQEVLDFRLLRLRAQGRRMGYEQRLAGDRPFWRRVSRPGAAEGDEVEVQDHEPDQYPMVRGLRFAANDGSEDITVSHRRPRVIDDAAERALAADRIARQRETVMNNWVPRSQRGGTDESVVARWDRTTRSAIANSTGATAAESSTSSERIGSVLAEVRRERSRAQELADDLGLQREEIEGLGLRIREHERRVAARATNRASDPAVVPPTLPDPGFEALAAQARTELLKKDEEAKKVDGVTTAKFRIRKGKHKVSLCFDPPISGSIQQSPLRSVQTSQSSKSTMVNQRKSILAGTFGPYVKQDSALIESYGGEANIKNMIRASIQQADEAGFDVDNIAFNPEEPEASIKQLEDKLRGQHWDGFLIGWGVRGNKEYTPLFEAAVNTARKSAPQTMLLFGNAPDDLLNTLQRNFDFST</sequence>